<evidence type="ECO:0000256" key="10">
    <source>
        <dbReference type="ARBA" id="ARBA00023014"/>
    </source>
</evidence>
<evidence type="ECO:0000259" key="14">
    <source>
        <dbReference type="PROSITE" id="PS51085"/>
    </source>
</evidence>
<evidence type="ECO:0000256" key="9">
    <source>
        <dbReference type="ARBA" id="ARBA00023004"/>
    </source>
</evidence>
<dbReference type="SUPFAM" id="SSF54862">
    <property type="entry name" value="4Fe-4S ferredoxins"/>
    <property type="match status" value="1"/>
</dbReference>
<comment type="cofactor">
    <cofactor evidence="13">
        <name>[2Fe-2S] cluster</name>
        <dbReference type="ChEBI" id="CHEBI:190135"/>
    </cofactor>
</comment>
<dbReference type="GO" id="GO:0005506">
    <property type="term" value="F:iron ion binding"/>
    <property type="evidence" value="ECO:0007669"/>
    <property type="project" value="InterPro"/>
</dbReference>
<proteinExistence type="inferred from homology"/>
<dbReference type="InterPro" id="IPR017900">
    <property type="entry name" value="4Fe4S_Fe_S_CS"/>
</dbReference>
<dbReference type="InterPro" id="IPR036010">
    <property type="entry name" value="2Fe-2S_ferredoxin-like_sf"/>
</dbReference>
<evidence type="ECO:0000256" key="2">
    <source>
        <dbReference type="ARBA" id="ARBA00004370"/>
    </source>
</evidence>
<evidence type="ECO:0000256" key="6">
    <source>
        <dbReference type="ARBA" id="ARBA00022723"/>
    </source>
</evidence>
<evidence type="ECO:0000256" key="4">
    <source>
        <dbReference type="ARBA" id="ARBA00022485"/>
    </source>
</evidence>
<dbReference type="NCBIfam" id="TIGR02512">
    <property type="entry name" value="FeFe_hydrog_A"/>
    <property type="match status" value="1"/>
</dbReference>
<reference evidence="18 19" key="1">
    <citation type="submission" date="2018-04" db="EMBL/GenBank/DDBJ databases">
        <title>Genomic Encyclopedia of Type Strains, Phase IV (KMG-IV): sequencing the most valuable type-strain genomes for metagenomic binning, comparative biology and taxonomic classification.</title>
        <authorList>
            <person name="Goeker M."/>
        </authorList>
    </citation>
    <scope>NUCLEOTIDE SEQUENCE [LARGE SCALE GENOMIC DNA]</scope>
    <source>
        <strain evidence="18 19">DSM 14823</strain>
    </source>
</reference>
<dbReference type="SMART" id="SM00902">
    <property type="entry name" value="Fe_hyd_SSU"/>
    <property type="match status" value="1"/>
</dbReference>
<dbReference type="InterPro" id="IPR003149">
    <property type="entry name" value="Fe_hydrogenase_ssu"/>
</dbReference>
<dbReference type="PROSITE" id="PS51839">
    <property type="entry name" value="4FE4S_HC3"/>
    <property type="match status" value="1"/>
</dbReference>
<dbReference type="AlphaFoldDB" id="A0A2U1AS02"/>
<evidence type="ECO:0000256" key="13">
    <source>
        <dbReference type="ARBA" id="ARBA00034078"/>
    </source>
</evidence>
<protein>
    <submittedName>
        <fullName evidence="17">4Fe-4S dicluster domain-containing protein</fullName>
    </submittedName>
    <submittedName>
        <fullName evidence="18">NAD(P)-dependent iron-only hydrogenase catalytic subunit</fullName>
    </submittedName>
</protein>
<feature type="domain" description="4Fe-4S ferredoxin-type" evidence="15">
    <location>
        <begin position="140"/>
        <end position="170"/>
    </location>
</feature>
<feature type="domain" description="4Fe-4S His(Cys)3-ligated-type" evidence="16">
    <location>
        <begin position="81"/>
        <end position="120"/>
    </location>
</feature>
<dbReference type="GO" id="GO:0051537">
    <property type="term" value="F:2 iron, 2 sulfur cluster binding"/>
    <property type="evidence" value="ECO:0007669"/>
    <property type="project" value="UniProtKB-KW"/>
</dbReference>
<dbReference type="FunFam" id="3.10.20.740:FF:000004">
    <property type="entry name" value="NADH-quinone oxidoreductase"/>
    <property type="match status" value="1"/>
</dbReference>
<dbReference type="Pfam" id="PF02906">
    <property type="entry name" value="Fe_hyd_lg_C"/>
    <property type="match status" value="1"/>
</dbReference>
<comment type="subcellular location">
    <subcellularLocation>
        <location evidence="2">Membrane</location>
    </subcellularLocation>
</comment>
<dbReference type="CDD" id="cd00207">
    <property type="entry name" value="fer2"/>
    <property type="match status" value="1"/>
</dbReference>
<dbReference type="PROSITE" id="PS00641">
    <property type="entry name" value="COMPLEX1_75K_1"/>
    <property type="match status" value="1"/>
</dbReference>
<keyword evidence="5" id="KW-0001">2Fe-2S</keyword>
<keyword evidence="4" id="KW-0004">4Fe-4S</keyword>
<dbReference type="Proteomes" id="UP000576225">
    <property type="component" value="Unassembled WGS sequence"/>
</dbReference>
<sequence length="676" mass="73599">MSEVKKTLTVNNTEVEFSDERNLLEVIRKAGIDIPTFCYHSELSIYGACRLCLVDIKGRGIMASCSIKPEPGMVVQTDTKAIRNMRKINVELLLASHNRECPTCQRSANCTLQDLARKLGVKDVRYKQTQKNLPLDTSSPSLVRDPNKCVLCGDCVRVCSEVQSVGALDFASRGSNARVVPAFDNDLSEGECVNCGQCAQVCPTGAIVAKSDADKVWEAIYDPEKVVVVQVAPAVRVGLGERFGFKTGENVARKMVTAMKMMGFDHVYDTCFAADMTIFEEATEFIERLTTGGKLPMFTSCCPAWVKFAETFYPEMLPNVSTTRSPQAIFGAVARKTLPAKLGVKPENLVVVSVMPCTAKKFEAQLPKFKRDGRPEVDYVLTTVELASMIESMGIKLDELEPAAFDMPLGFSTGGGVIFGATGGVMEAALRFAVEKVSGEPLEEIDFKETRGLAPRKEATLEVAGKQLRIAVVHGLANARKLVEEIKAGKAQFDFIEVMACPGGCVAGGGQPITSEDGFRSKRAAGLYDTDKERQVQKPQDNYWVDKCYAEAFGGRPGSHEAHTRLHTVYNNRSQLFDAKSPIMHANTDDALSICVTICTKQQDCPGQLLLGKIVEFVKQKGIADKVNIDAAFSVRPEADGTIAVSVSDIVIPRSDSVDATFRDVKQAIETAFAGK</sequence>
<dbReference type="InterPro" id="IPR013352">
    <property type="entry name" value="Fe_hydrogenase_subset"/>
</dbReference>
<evidence type="ECO:0000313" key="18">
    <source>
        <dbReference type="EMBL" id="PVY39195.1"/>
    </source>
</evidence>
<keyword evidence="10" id="KW-0411">Iron-sulfur</keyword>
<dbReference type="Gene3D" id="3.40.950.10">
    <property type="entry name" value="Fe-only Hydrogenase (Larger Subunit), Chain L, domain 3"/>
    <property type="match status" value="1"/>
</dbReference>
<comment type="similarity">
    <text evidence="3">Belongs to the complex I 75 kDa subunit family.</text>
</comment>
<dbReference type="PROSITE" id="PS00198">
    <property type="entry name" value="4FE4S_FER_1"/>
    <property type="match status" value="1"/>
</dbReference>
<dbReference type="GeneID" id="78296107"/>
<dbReference type="Gene3D" id="4.10.260.20">
    <property type="entry name" value="Iron hydrogenase, small subunit"/>
    <property type="match status" value="1"/>
</dbReference>
<dbReference type="InterPro" id="IPR036991">
    <property type="entry name" value="Fe_hydrogenase_ssu_sf"/>
</dbReference>
<evidence type="ECO:0000256" key="1">
    <source>
        <dbReference type="ARBA" id="ARBA00001966"/>
    </source>
</evidence>
<dbReference type="Pfam" id="PF10588">
    <property type="entry name" value="NADH-G_4Fe-4S_3"/>
    <property type="match status" value="1"/>
</dbReference>
<evidence type="ECO:0000256" key="11">
    <source>
        <dbReference type="ARBA" id="ARBA00023027"/>
    </source>
</evidence>
<keyword evidence="8" id="KW-1278">Translocase</keyword>
<dbReference type="GO" id="GO:0051539">
    <property type="term" value="F:4 iron, 4 sulfur cluster binding"/>
    <property type="evidence" value="ECO:0007669"/>
    <property type="project" value="UniProtKB-KW"/>
</dbReference>
<dbReference type="InterPro" id="IPR004108">
    <property type="entry name" value="Fe_hydrogenase_lsu_C"/>
</dbReference>
<evidence type="ECO:0000259" key="16">
    <source>
        <dbReference type="PROSITE" id="PS51839"/>
    </source>
</evidence>
<dbReference type="Gene3D" id="3.10.20.740">
    <property type="match status" value="1"/>
</dbReference>
<dbReference type="Pfam" id="PF13510">
    <property type="entry name" value="Fer2_4"/>
    <property type="match status" value="1"/>
</dbReference>
<dbReference type="Pfam" id="PF12838">
    <property type="entry name" value="Fer4_7"/>
    <property type="match status" value="1"/>
</dbReference>
<dbReference type="InterPro" id="IPR009016">
    <property type="entry name" value="Fe_hydrogenase"/>
</dbReference>
<keyword evidence="9" id="KW-0408">Iron</keyword>
<comment type="cofactor">
    <cofactor evidence="1">
        <name>[4Fe-4S] cluster</name>
        <dbReference type="ChEBI" id="CHEBI:49883"/>
    </cofactor>
</comment>
<dbReference type="EMBL" id="QEKH01000022">
    <property type="protein sequence ID" value="PVY39195.1"/>
    <property type="molecule type" value="Genomic_DNA"/>
</dbReference>
<keyword evidence="11" id="KW-0520">NAD</keyword>
<accession>A0A2U1AS02</accession>
<feature type="domain" description="2Fe-2S ferredoxin-type" evidence="14">
    <location>
        <begin position="4"/>
        <end position="81"/>
    </location>
</feature>
<dbReference type="PROSITE" id="PS51085">
    <property type="entry name" value="2FE2S_FER_2"/>
    <property type="match status" value="1"/>
</dbReference>
<keyword evidence="7" id="KW-0677">Repeat</keyword>
<keyword evidence="6" id="KW-0479">Metal-binding</keyword>
<feature type="domain" description="4Fe-4S ferredoxin-type" evidence="15">
    <location>
        <begin position="183"/>
        <end position="212"/>
    </location>
</feature>
<evidence type="ECO:0000256" key="7">
    <source>
        <dbReference type="ARBA" id="ARBA00022737"/>
    </source>
</evidence>
<evidence type="ECO:0000313" key="20">
    <source>
        <dbReference type="Proteomes" id="UP000576225"/>
    </source>
</evidence>
<dbReference type="InterPro" id="IPR050340">
    <property type="entry name" value="Cytosolic_Fe-S_CAF"/>
</dbReference>
<dbReference type="EMBL" id="JABAEW010000011">
    <property type="protein sequence ID" value="NMD86475.1"/>
    <property type="molecule type" value="Genomic_DNA"/>
</dbReference>
<dbReference type="GO" id="GO:0016020">
    <property type="term" value="C:membrane"/>
    <property type="evidence" value="ECO:0007669"/>
    <property type="project" value="UniProtKB-SubCell"/>
</dbReference>
<evidence type="ECO:0000313" key="19">
    <source>
        <dbReference type="Proteomes" id="UP000245959"/>
    </source>
</evidence>
<dbReference type="GO" id="GO:0008137">
    <property type="term" value="F:NADH dehydrogenase (ubiquinone) activity"/>
    <property type="evidence" value="ECO:0007669"/>
    <property type="project" value="InterPro"/>
</dbReference>
<dbReference type="InterPro" id="IPR017896">
    <property type="entry name" value="4Fe4S_Fe-S-bd"/>
</dbReference>
<dbReference type="FunFam" id="3.30.70.20:FF:000035">
    <property type="entry name" value="Iron hydrogenase 1"/>
    <property type="match status" value="1"/>
</dbReference>
<organism evidence="18 19">
    <name type="scientific">Victivallis vadensis</name>
    <dbReference type="NCBI Taxonomy" id="172901"/>
    <lineage>
        <taxon>Bacteria</taxon>
        <taxon>Pseudomonadati</taxon>
        <taxon>Lentisphaerota</taxon>
        <taxon>Lentisphaeria</taxon>
        <taxon>Victivallales</taxon>
        <taxon>Victivallaceae</taxon>
        <taxon>Victivallis</taxon>
    </lineage>
</organism>
<dbReference type="Gene3D" id="3.40.50.1780">
    <property type="match status" value="1"/>
</dbReference>
<keyword evidence="19" id="KW-1185">Reference proteome</keyword>
<dbReference type="Proteomes" id="UP000245959">
    <property type="component" value="Unassembled WGS sequence"/>
</dbReference>
<evidence type="ECO:0000259" key="15">
    <source>
        <dbReference type="PROSITE" id="PS51379"/>
    </source>
</evidence>
<dbReference type="SUPFAM" id="SSF53920">
    <property type="entry name" value="Fe-only hydrogenase"/>
    <property type="match status" value="1"/>
</dbReference>
<dbReference type="SMART" id="SM00929">
    <property type="entry name" value="NADH-G_4Fe-4S_3"/>
    <property type="match status" value="1"/>
</dbReference>
<dbReference type="SUPFAM" id="SSF54292">
    <property type="entry name" value="2Fe-2S ferredoxin-like"/>
    <property type="match status" value="1"/>
</dbReference>
<gene>
    <name evidence="18" type="ORF">C8D82_12270</name>
    <name evidence="17" type="ORF">HF882_07765</name>
</gene>
<name>A0A2U1AS02_9BACT</name>
<evidence type="ECO:0000256" key="3">
    <source>
        <dbReference type="ARBA" id="ARBA00005404"/>
    </source>
</evidence>
<dbReference type="GO" id="GO:0008901">
    <property type="term" value="F:ferredoxin hydrogenase activity"/>
    <property type="evidence" value="ECO:0007669"/>
    <property type="project" value="InterPro"/>
</dbReference>
<dbReference type="RefSeq" id="WP_116884814.1">
    <property type="nucleotide sequence ID" value="NZ_CABMMC010000053.1"/>
</dbReference>
<dbReference type="InterPro" id="IPR019574">
    <property type="entry name" value="NADH_UbQ_OxRdtase_Gsu_4Fe4S-bd"/>
</dbReference>
<keyword evidence="12" id="KW-0472">Membrane</keyword>
<evidence type="ECO:0000256" key="5">
    <source>
        <dbReference type="ARBA" id="ARBA00022714"/>
    </source>
</evidence>
<reference evidence="17 20" key="2">
    <citation type="submission" date="2020-04" db="EMBL/GenBank/DDBJ databases">
        <authorList>
            <person name="Hitch T.C.A."/>
            <person name="Wylensek D."/>
            <person name="Clavel T."/>
        </authorList>
    </citation>
    <scope>NUCLEOTIDE SEQUENCE [LARGE SCALE GENOMIC DNA]</scope>
    <source>
        <strain evidence="17 20">COR2-253-APC-1A</strain>
    </source>
</reference>
<dbReference type="InterPro" id="IPR001041">
    <property type="entry name" value="2Fe-2S_ferredoxin-type"/>
</dbReference>
<dbReference type="PANTHER" id="PTHR11615">
    <property type="entry name" value="NITRATE, FORMATE, IRON DEHYDROGENASE"/>
    <property type="match status" value="1"/>
</dbReference>
<evidence type="ECO:0000256" key="8">
    <source>
        <dbReference type="ARBA" id="ARBA00022967"/>
    </source>
</evidence>
<evidence type="ECO:0000256" key="12">
    <source>
        <dbReference type="ARBA" id="ARBA00023136"/>
    </source>
</evidence>
<evidence type="ECO:0000313" key="17">
    <source>
        <dbReference type="EMBL" id="NMD86475.1"/>
    </source>
</evidence>
<dbReference type="Gene3D" id="3.30.70.20">
    <property type="match status" value="1"/>
</dbReference>
<comment type="caution">
    <text evidence="18">The sequence shown here is derived from an EMBL/GenBank/DDBJ whole genome shotgun (WGS) entry which is preliminary data.</text>
</comment>
<dbReference type="InterPro" id="IPR000283">
    <property type="entry name" value="NADH_UbQ_OxRdtase_75kDa_su_CS"/>
</dbReference>
<dbReference type="OrthoDB" id="9805142at2"/>
<dbReference type="Pfam" id="PF02256">
    <property type="entry name" value="Fe_hyd_SSU"/>
    <property type="match status" value="1"/>
</dbReference>
<dbReference type="PROSITE" id="PS51379">
    <property type="entry name" value="4FE4S_FER_2"/>
    <property type="match status" value="2"/>
</dbReference>
<dbReference type="GO" id="GO:0042773">
    <property type="term" value="P:ATP synthesis coupled electron transport"/>
    <property type="evidence" value="ECO:0007669"/>
    <property type="project" value="InterPro"/>
</dbReference>